<protein>
    <recommendedName>
        <fullName evidence="4">Integral membrane protein</fullName>
    </recommendedName>
</protein>
<feature type="transmembrane region" description="Helical" evidence="1">
    <location>
        <begin position="155"/>
        <end position="173"/>
    </location>
</feature>
<evidence type="ECO:0000313" key="3">
    <source>
        <dbReference type="Proteomes" id="UP000598146"/>
    </source>
</evidence>
<feature type="transmembrane region" description="Helical" evidence="1">
    <location>
        <begin position="236"/>
        <end position="254"/>
    </location>
</feature>
<feature type="transmembrane region" description="Helical" evidence="1">
    <location>
        <begin position="206"/>
        <end position="224"/>
    </location>
</feature>
<proteinExistence type="predicted"/>
<dbReference type="RefSeq" id="WP_196418517.1">
    <property type="nucleotide sequence ID" value="NZ_JADQTO010000022.1"/>
</dbReference>
<name>A0A931CDQ7_9ACTN</name>
<feature type="transmembrane region" description="Helical" evidence="1">
    <location>
        <begin position="85"/>
        <end position="109"/>
    </location>
</feature>
<reference evidence="2" key="1">
    <citation type="submission" date="2020-11" db="EMBL/GenBank/DDBJ databases">
        <title>Isolation and identification of active actinomycetes.</title>
        <authorList>
            <person name="Sun X."/>
        </authorList>
    </citation>
    <scope>NUCLEOTIDE SEQUENCE</scope>
    <source>
        <strain evidence="2">NEAU-A11</strain>
    </source>
</reference>
<keyword evidence="1" id="KW-0812">Transmembrane</keyword>
<keyword evidence="3" id="KW-1185">Reference proteome</keyword>
<accession>A0A931CDQ7</accession>
<gene>
    <name evidence="2" type="ORF">I4J89_35415</name>
</gene>
<feature type="transmembrane region" description="Helical" evidence="1">
    <location>
        <begin position="179"/>
        <end position="199"/>
    </location>
</feature>
<keyword evidence="1" id="KW-0472">Membrane</keyword>
<dbReference type="Proteomes" id="UP000598146">
    <property type="component" value="Unassembled WGS sequence"/>
</dbReference>
<comment type="caution">
    <text evidence="2">The sequence shown here is derived from an EMBL/GenBank/DDBJ whole genome shotgun (WGS) entry which is preliminary data.</text>
</comment>
<keyword evidence="1" id="KW-1133">Transmembrane helix</keyword>
<evidence type="ECO:0000256" key="1">
    <source>
        <dbReference type="SAM" id="Phobius"/>
    </source>
</evidence>
<dbReference type="AlphaFoldDB" id="A0A931CDQ7"/>
<evidence type="ECO:0000313" key="2">
    <source>
        <dbReference type="EMBL" id="MBG0566749.1"/>
    </source>
</evidence>
<feature type="transmembrane region" description="Helical" evidence="1">
    <location>
        <begin position="115"/>
        <end position="134"/>
    </location>
</feature>
<evidence type="ECO:0008006" key="4">
    <source>
        <dbReference type="Google" id="ProtNLM"/>
    </source>
</evidence>
<dbReference type="EMBL" id="JADQTO010000022">
    <property type="protein sequence ID" value="MBG0566749.1"/>
    <property type="molecule type" value="Genomic_DNA"/>
</dbReference>
<sequence>MTTHPSPAVIARYADREADLDEVMVWSVEVHLEDCADCRALVAAGTADDTQALLARVAAAVDRGIAAGPAPAPRRRWSAARNRWLVWRLMPWLTMTVAVLGCAVLLQAVRPSLPSLVAMLAPVAPLPGVAIAWSRRHDPAWELIAGTPAAGLTMLLRRTAGVLAVVVPALALASTRTGVSLALTLLPCLAFTAATIALGAFIGVRLAALALGSVWTLAVVLPAMDTAELPLVLQPGSTLVWALLTLVLAGLAATRADNFRRLASHN</sequence>
<organism evidence="2 3">
    <name type="scientific">Actinoplanes aureus</name>
    <dbReference type="NCBI Taxonomy" id="2792083"/>
    <lineage>
        <taxon>Bacteria</taxon>
        <taxon>Bacillati</taxon>
        <taxon>Actinomycetota</taxon>
        <taxon>Actinomycetes</taxon>
        <taxon>Micromonosporales</taxon>
        <taxon>Micromonosporaceae</taxon>
        <taxon>Actinoplanes</taxon>
    </lineage>
</organism>